<sequence length="56" mass="5918">MAWVLPGCLAGGFVLVAAVVVTAVWKAKDPSEAAMKVLSSFARLGLELVKSLFRGR</sequence>
<dbReference type="EMBL" id="CP113836">
    <property type="protein sequence ID" value="WAL65909.1"/>
    <property type="molecule type" value="Genomic_DNA"/>
</dbReference>
<dbReference type="Proteomes" id="UP001163203">
    <property type="component" value="Chromosome"/>
</dbReference>
<name>A0ABY7B1R9_9PSEU</name>
<dbReference type="RefSeq" id="WP_268756055.1">
    <property type="nucleotide sequence ID" value="NZ_CP113836.1"/>
</dbReference>
<accession>A0ABY7B1R9</accession>
<organism evidence="1 2">
    <name type="scientific">Amycolatopsis cynarae</name>
    <dbReference type="NCBI Taxonomy" id="2995223"/>
    <lineage>
        <taxon>Bacteria</taxon>
        <taxon>Bacillati</taxon>
        <taxon>Actinomycetota</taxon>
        <taxon>Actinomycetes</taxon>
        <taxon>Pseudonocardiales</taxon>
        <taxon>Pseudonocardiaceae</taxon>
        <taxon>Amycolatopsis</taxon>
    </lineage>
</organism>
<reference evidence="1" key="1">
    <citation type="submission" date="2022-11" db="EMBL/GenBank/DDBJ databases">
        <authorList>
            <person name="Mo P."/>
        </authorList>
    </citation>
    <scope>NUCLEOTIDE SEQUENCE</scope>
    <source>
        <strain evidence="1">HUAS 11-8</strain>
    </source>
</reference>
<keyword evidence="2" id="KW-1185">Reference proteome</keyword>
<evidence type="ECO:0000313" key="2">
    <source>
        <dbReference type="Proteomes" id="UP001163203"/>
    </source>
</evidence>
<protein>
    <submittedName>
        <fullName evidence="1">Uncharacterized protein</fullName>
    </submittedName>
</protein>
<proteinExistence type="predicted"/>
<evidence type="ECO:0000313" key="1">
    <source>
        <dbReference type="EMBL" id="WAL65909.1"/>
    </source>
</evidence>
<gene>
    <name evidence="1" type="ORF">ORV05_34495</name>
</gene>